<dbReference type="AlphaFoldDB" id="A0A812V795"/>
<evidence type="ECO:0000256" key="2">
    <source>
        <dbReference type="ARBA" id="ARBA00022946"/>
    </source>
</evidence>
<dbReference type="Gene3D" id="1.25.70.10">
    <property type="entry name" value="Transcription termination factor 3, mitochondrial"/>
    <property type="match status" value="1"/>
</dbReference>
<reference evidence="3" key="1">
    <citation type="submission" date="2021-02" db="EMBL/GenBank/DDBJ databases">
        <authorList>
            <person name="Dougan E. K."/>
            <person name="Rhodes N."/>
            <person name="Thang M."/>
            <person name="Chan C."/>
        </authorList>
    </citation>
    <scope>NUCLEOTIDE SEQUENCE</scope>
</reference>
<sequence length="377" mass="42243">MLVPIHHGWRRSLTSLAQIGRRAILAKAPGDLQDLLLDVGFPAESAQRVLEKLPLASRHGATRDADRVKAAQDAANAASDFSRVLQLLRSWNVQREALRAAIARHPELLEVKVEDIQATAQALQASLPRDVFGDLLKKFPEVLMVDGSAVMELQELFSSWGLPFEEAARRAPRLLLRVPEELSKLLHFLREDPLGPQLSGEQMAYAVKNYPMLLLGTLDAKKQLAPLVQFLRHFLGVDPGSPECLGFYAWPDALAVVEPTARFLVEDCGYSLEELREDVRLLGYSFEARVLPRGRYVQHLGVARLPLKALTAIDDNQFCHMVGSRKEEYLAFMFDLRRASRRKGGAETAAVRLCHAPFWADWTCNPLMSPLSALRWL</sequence>
<dbReference type="SMART" id="SM00733">
    <property type="entry name" value="Mterf"/>
    <property type="match status" value="4"/>
</dbReference>
<dbReference type="InterPro" id="IPR038538">
    <property type="entry name" value="MTERF_sf"/>
</dbReference>
<keyword evidence="2" id="KW-0809">Transit peptide</keyword>
<dbReference type="PANTHER" id="PTHR13068:SF112">
    <property type="entry name" value="TRANSCRIPTION TERMINATION FACTOR 3, MITOCHONDRIAL"/>
    <property type="match status" value="1"/>
</dbReference>
<accession>A0A812V795</accession>
<evidence type="ECO:0000313" key="4">
    <source>
        <dbReference type="Proteomes" id="UP000604046"/>
    </source>
</evidence>
<organism evidence="3 4">
    <name type="scientific">Symbiodinium natans</name>
    <dbReference type="NCBI Taxonomy" id="878477"/>
    <lineage>
        <taxon>Eukaryota</taxon>
        <taxon>Sar</taxon>
        <taxon>Alveolata</taxon>
        <taxon>Dinophyceae</taxon>
        <taxon>Suessiales</taxon>
        <taxon>Symbiodiniaceae</taxon>
        <taxon>Symbiodinium</taxon>
    </lineage>
</organism>
<dbReference type="EMBL" id="CAJNDS010002801">
    <property type="protein sequence ID" value="CAE7602443.1"/>
    <property type="molecule type" value="Genomic_DNA"/>
</dbReference>
<evidence type="ECO:0008006" key="5">
    <source>
        <dbReference type="Google" id="ProtNLM"/>
    </source>
</evidence>
<evidence type="ECO:0000256" key="1">
    <source>
        <dbReference type="ARBA" id="ARBA00007692"/>
    </source>
</evidence>
<keyword evidence="4" id="KW-1185">Reference proteome</keyword>
<name>A0A812V795_9DINO</name>
<dbReference type="OrthoDB" id="637682at2759"/>
<gene>
    <name evidence="3" type="ORF">SNAT2548_LOCUS34264</name>
</gene>
<protein>
    <recommendedName>
        <fullName evidence="5">mTERF domain-containing protein 1, mitochondrial</fullName>
    </recommendedName>
</protein>
<dbReference type="Proteomes" id="UP000604046">
    <property type="component" value="Unassembled WGS sequence"/>
</dbReference>
<dbReference type="PANTHER" id="PTHR13068">
    <property type="entry name" value="CGI-12 PROTEIN-RELATED"/>
    <property type="match status" value="1"/>
</dbReference>
<dbReference type="InterPro" id="IPR003690">
    <property type="entry name" value="MTERF"/>
</dbReference>
<evidence type="ECO:0000313" key="3">
    <source>
        <dbReference type="EMBL" id="CAE7602443.1"/>
    </source>
</evidence>
<dbReference type="Pfam" id="PF02536">
    <property type="entry name" value="mTERF"/>
    <property type="match status" value="1"/>
</dbReference>
<comment type="similarity">
    <text evidence="1">Belongs to the mTERF family.</text>
</comment>
<comment type="caution">
    <text evidence="3">The sequence shown here is derived from an EMBL/GenBank/DDBJ whole genome shotgun (WGS) entry which is preliminary data.</text>
</comment>
<dbReference type="GO" id="GO:0003676">
    <property type="term" value="F:nucleic acid binding"/>
    <property type="evidence" value="ECO:0007669"/>
    <property type="project" value="InterPro"/>
</dbReference>
<proteinExistence type="inferred from homology"/>